<organism evidence="3 4">
    <name type="scientific">Streptantibioticus parmotrematis</name>
    <dbReference type="NCBI Taxonomy" id="2873249"/>
    <lineage>
        <taxon>Bacteria</taxon>
        <taxon>Bacillati</taxon>
        <taxon>Actinomycetota</taxon>
        <taxon>Actinomycetes</taxon>
        <taxon>Kitasatosporales</taxon>
        <taxon>Streptomycetaceae</taxon>
        <taxon>Streptantibioticus</taxon>
    </lineage>
</organism>
<dbReference type="SUPFAM" id="SSF53474">
    <property type="entry name" value="alpha/beta-Hydrolases"/>
    <property type="match status" value="1"/>
</dbReference>
<dbReference type="EMBL" id="JAINVZ010000011">
    <property type="protein sequence ID" value="MBY8886693.1"/>
    <property type="molecule type" value="Genomic_DNA"/>
</dbReference>
<dbReference type="Gene3D" id="3.40.50.1820">
    <property type="entry name" value="alpha/beta hydrolase"/>
    <property type="match status" value="1"/>
</dbReference>
<evidence type="ECO:0000313" key="4">
    <source>
        <dbReference type="Proteomes" id="UP001198565"/>
    </source>
</evidence>
<dbReference type="PANTHER" id="PTHR34853">
    <property type="match status" value="1"/>
</dbReference>
<feature type="signal peptide" evidence="2">
    <location>
        <begin position="1"/>
        <end position="27"/>
    </location>
</feature>
<dbReference type="RefSeq" id="WP_222979120.1">
    <property type="nucleotide sequence ID" value="NZ_JAINVZ010000011.1"/>
</dbReference>
<reference evidence="3 4" key="1">
    <citation type="submission" date="2021-08" db="EMBL/GenBank/DDBJ databases">
        <title>Streptomyces sp. PTM05 isolated from lichen.</title>
        <authorList>
            <person name="Somphong A."/>
            <person name="Phongsopitanun W."/>
            <person name="Tanasupawat S."/>
        </authorList>
    </citation>
    <scope>NUCLEOTIDE SEQUENCE [LARGE SCALE GENOMIC DNA]</scope>
    <source>
        <strain evidence="3 4">Ptm05</strain>
    </source>
</reference>
<feature type="region of interest" description="Disordered" evidence="1">
    <location>
        <begin position="123"/>
        <end position="143"/>
    </location>
</feature>
<dbReference type="PIRSF" id="PIRSF029171">
    <property type="entry name" value="Esterase_LipA"/>
    <property type="match status" value="1"/>
</dbReference>
<protein>
    <submittedName>
        <fullName evidence="3">Lipase family protein</fullName>
    </submittedName>
</protein>
<name>A0ABS7QU08_9ACTN</name>
<keyword evidence="2" id="KW-0732">Signal</keyword>
<comment type="caution">
    <text evidence="3">The sequence shown here is derived from an EMBL/GenBank/DDBJ whole genome shotgun (WGS) entry which is preliminary data.</text>
</comment>
<proteinExistence type="predicted"/>
<feature type="chain" id="PRO_5045876450" evidence="2">
    <location>
        <begin position="28"/>
        <end position="422"/>
    </location>
</feature>
<dbReference type="InterPro" id="IPR029058">
    <property type="entry name" value="AB_hydrolase_fold"/>
</dbReference>
<evidence type="ECO:0000256" key="2">
    <source>
        <dbReference type="SAM" id="SignalP"/>
    </source>
</evidence>
<dbReference type="Gene3D" id="1.10.260.130">
    <property type="match status" value="1"/>
</dbReference>
<accession>A0ABS7QU08</accession>
<evidence type="ECO:0000313" key="3">
    <source>
        <dbReference type="EMBL" id="MBY8886693.1"/>
    </source>
</evidence>
<dbReference type="PANTHER" id="PTHR34853:SF1">
    <property type="entry name" value="LIPASE 5"/>
    <property type="match status" value="1"/>
</dbReference>
<sequence>MASRITTLAATAACCALVLAAAGPATAATATTAATADTATTAKASDAPSAGSVAPGQDPFYSAPADIGSYAPGQIVATRPVSVTLLGLPTGTDAWQISYRTNDSHGQPELTVTTLMVPGGAASGSDRPVVSLQAPEDSTGSQCAPSYTLASGTDVADLADAATLLLKGWAVAVPDFEGPKSVFMAGPQAGHAVLDGIRAVKNFQDTQDTGIGANSPWALDGYSGGAEATGWAAQLQPSYAPDVRLAGAAMGGVPADPTAVARSLDGGAAAGFEMAAAWSISTEFPEVGIPSLLNAQGQQDFTNTGGKCMTQLLAAYPFKKLSSDTTVPDPLSVPSVAAVLNENRLGTQAPATPVYDYHADTDEIVPVGQDDTLVKDWCAKGATVDEVRDPIGEHVEEAVARRLSVLDFLSDRFAGRSADSSC</sequence>
<gene>
    <name evidence="3" type="ORF">K7472_17735</name>
</gene>
<evidence type="ECO:0000256" key="1">
    <source>
        <dbReference type="SAM" id="MobiDB-lite"/>
    </source>
</evidence>
<dbReference type="Proteomes" id="UP001198565">
    <property type="component" value="Unassembled WGS sequence"/>
</dbReference>
<keyword evidence="4" id="KW-1185">Reference proteome</keyword>
<dbReference type="InterPro" id="IPR005152">
    <property type="entry name" value="Lipase_secreted"/>
</dbReference>
<dbReference type="Pfam" id="PF03583">
    <property type="entry name" value="LIP"/>
    <property type="match status" value="1"/>
</dbReference>